<dbReference type="AlphaFoldDB" id="A0A2G5I5M3"/>
<feature type="compositionally biased region" description="Polar residues" evidence="1">
    <location>
        <begin position="53"/>
        <end position="64"/>
    </location>
</feature>
<feature type="region of interest" description="Disordered" evidence="1">
    <location>
        <begin position="13"/>
        <end position="67"/>
    </location>
</feature>
<evidence type="ECO:0000313" key="2">
    <source>
        <dbReference type="EMBL" id="PIB00091.1"/>
    </source>
</evidence>
<reference evidence="2 4" key="1">
    <citation type="submission" date="2015-10" db="EMBL/GenBank/DDBJ databases">
        <title>The cercosporin biosynthetic gene cluster was horizontally transferred to several fungal lineages and shown to be expanded in Cercospora beticola based on microsynteny with recipient genomes.</title>
        <authorList>
            <person name="De Jonge R."/>
            <person name="Ebert M.K."/>
            <person name="Suttle J.C."/>
            <person name="Jurick Ii W.M."/>
            <person name="Secor G.A."/>
            <person name="Thomma B.P."/>
            <person name="Van De Peer Y."/>
            <person name="Bolton M.D."/>
        </authorList>
    </citation>
    <scope>NUCLEOTIDE SEQUENCE [LARGE SCALE GENOMIC DNA]</scope>
    <source>
        <strain evidence="2 4">09-40</strain>
    </source>
</reference>
<organism evidence="2 4">
    <name type="scientific">Cercospora beticola</name>
    <name type="common">Sugarbeet leaf spot fungus</name>
    <dbReference type="NCBI Taxonomy" id="122368"/>
    <lineage>
        <taxon>Eukaryota</taxon>
        <taxon>Fungi</taxon>
        <taxon>Dikarya</taxon>
        <taxon>Ascomycota</taxon>
        <taxon>Pezizomycotina</taxon>
        <taxon>Dothideomycetes</taxon>
        <taxon>Dothideomycetidae</taxon>
        <taxon>Mycosphaerellales</taxon>
        <taxon>Mycosphaerellaceae</taxon>
        <taxon>Cercospora</taxon>
    </lineage>
</organism>
<gene>
    <name evidence="2" type="ORF">CB0940_03544</name>
    <name evidence="3" type="ORF">RHO25_005339</name>
</gene>
<sequence>MREIHYTIQKAATEPARSNSFLDASRSRGRRTITRGTPPTTTPPSTSGNNNTKTQTVSNPSNHQVEIRIGSPPRNVETSLYIGILPRSAFQRFTRATWTFHHEYNNNTFWLPLGTEPHSAQTLLRWMSWNINQPQPLPIHLPETFEEGVELAFAAKMFEIKWHFTEILKEGLMGYMRGAALTSEEFRLGWEKLAEDADVAGALVGGLRERYRDGLRWGFEGVPERKMIMKFAEVKGILIMW</sequence>
<dbReference type="OrthoDB" id="3641545at2759"/>
<proteinExistence type="predicted"/>
<feature type="compositionally biased region" description="Low complexity" evidence="1">
    <location>
        <begin position="34"/>
        <end position="52"/>
    </location>
</feature>
<protein>
    <submittedName>
        <fullName evidence="2">Uncharacterized protein</fullName>
    </submittedName>
</protein>
<evidence type="ECO:0000313" key="4">
    <source>
        <dbReference type="Proteomes" id="UP000230605"/>
    </source>
</evidence>
<keyword evidence="5" id="KW-1185">Reference proteome</keyword>
<name>A0A2G5I5M3_CERBT</name>
<dbReference type="Proteomes" id="UP000230605">
    <property type="component" value="Chromosome 3"/>
</dbReference>
<evidence type="ECO:0000256" key="1">
    <source>
        <dbReference type="SAM" id="MobiDB-lite"/>
    </source>
</evidence>
<dbReference type="EMBL" id="CP134186">
    <property type="protein sequence ID" value="WPB00719.1"/>
    <property type="molecule type" value="Genomic_DNA"/>
</dbReference>
<reference evidence="3 5" key="2">
    <citation type="submission" date="2023-09" db="EMBL/GenBank/DDBJ databases">
        <title>Complete-Gapless Cercospora beticola genome.</title>
        <authorList>
            <person name="Wyatt N.A."/>
            <person name="Spanner R.E."/>
            <person name="Bolton M.D."/>
        </authorList>
    </citation>
    <scope>NUCLEOTIDE SEQUENCE [LARGE SCALE GENOMIC DNA]</scope>
    <source>
        <strain evidence="3">Cb09-40</strain>
    </source>
</reference>
<evidence type="ECO:0000313" key="3">
    <source>
        <dbReference type="EMBL" id="WPB00719.1"/>
    </source>
</evidence>
<accession>A0A2G5I5M3</accession>
<dbReference type="EMBL" id="LKMD01000101">
    <property type="protein sequence ID" value="PIB00091.1"/>
    <property type="molecule type" value="Genomic_DNA"/>
</dbReference>
<dbReference type="Proteomes" id="UP001302367">
    <property type="component" value="Chromosome 3"/>
</dbReference>
<evidence type="ECO:0000313" key="5">
    <source>
        <dbReference type="Proteomes" id="UP001302367"/>
    </source>
</evidence>